<name>A0A927CCX3_9BACL</name>
<keyword evidence="4" id="KW-1185">Reference proteome</keyword>
<feature type="compositionally biased region" description="Basic residues" evidence="1">
    <location>
        <begin position="95"/>
        <end position="115"/>
    </location>
</feature>
<feature type="region of interest" description="Disordered" evidence="1">
    <location>
        <begin position="94"/>
        <end position="120"/>
    </location>
</feature>
<proteinExistence type="predicted"/>
<sequence>MTTLKGRWTARSSYYCAVSDGCRRVYTNRDASPSFQANRIRDPKRVSYISLYVNGVIQPDCMYTVRDGKLTFRSKELPPEGAPIVLQFVRITSKSSKRRRRRTAKRSPTCKRKFRKGGEPMPASLIKLSITATSSQPTLSGGDVDTTVTASSSQYVALASAGTLDDTTLTILATAFVDDTGTSVTAFPDNLGYYNLYINGVLQQNGLSTITTSQIEIADGDQISSTTPIVVQFVASAADSTLTPPTASAPIITVNT</sequence>
<evidence type="ECO:0000259" key="2">
    <source>
        <dbReference type="Pfam" id="PF13799"/>
    </source>
</evidence>
<reference evidence="3" key="1">
    <citation type="submission" date="2020-09" db="EMBL/GenBank/DDBJ databases">
        <title>A novel bacterium of genus Paenibacillus, isolated from South China Sea.</title>
        <authorList>
            <person name="Huang H."/>
            <person name="Mo K."/>
            <person name="Hu Y."/>
        </authorList>
    </citation>
    <scope>NUCLEOTIDE SEQUENCE</scope>
    <source>
        <strain evidence="3">IB182363</strain>
    </source>
</reference>
<dbReference type="Proteomes" id="UP000639396">
    <property type="component" value="Unassembled WGS sequence"/>
</dbReference>
<evidence type="ECO:0000313" key="4">
    <source>
        <dbReference type="Proteomes" id="UP000639396"/>
    </source>
</evidence>
<protein>
    <submittedName>
        <fullName evidence="3">DUF4183 domain-containing protein</fullName>
    </submittedName>
</protein>
<gene>
    <name evidence="3" type="ORF">IDH45_27610</name>
</gene>
<comment type="caution">
    <text evidence="3">The sequence shown here is derived from an EMBL/GenBank/DDBJ whole genome shotgun (WGS) entry which is preliminary data.</text>
</comment>
<feature type="domain" description="DUF4183" evidence="2">
    <location>
        <begin position="17"/>
        <end position="88"/>
    </location>
</feature>
<dbReference type="InterPro" id="IPR025237">
    <property type="entry name" value="DUF4183"/>
</dbReference>
<dbReference type="RefSeq" id="WP_190931373.1">
    <property type="nucleotide sequence ID" value="NZ_JACXJA010000046.1"/>
</dbReference>
<dbReference type="AlphaFoldDB" id="A0A927CCX3"/>
<organism evidence="3 4">
    <name type="scientific">Paenibacillus oceani</name>
    <dbReference type="NCBI Taxonomy" id="2772510"/>
    <lineage>
        <taxon>Bacteria</taxon>
        <taxon>Bacillati</taxon>
        <taxon>Bacillota</taxon>
        <taxon>Bacilli</taxon>
        <taxon>Bacillales</taxon>
        <taxon>Paenibacillaceae</taxon>
        <taxon>Paenibacillus</taxon>
    </lineage>
</organism>
<accession>A0A927CCX3</accession>
<evidence type="ECO:0000256" key="1">
    <source>
        <dbReference type="SAM" id="MobiDB-lite"/>
    </source>
</evidence>
<dbReference type="EMBL" id="JACXJA010000046">
    <property type="protein sequence ID" value="MBD2865754.1"/>
    <property type="molecule type" value="Genomic_DNA"/>
</dbReference>
<dbReference type="Pfam" id="PF13799">
    <property type="entry name" value="DUF4183"/>
    <property type="match status" value="2"/>
</dbReference>
<evidence type="ECO:0000313" key="3">
    <source>
        <dbReference type="EMBL" id="MBD2865754.1"/>
    </source>
</evidence>
<feature type="domain" description="DUF4183" evidence="2">
    <location>
        <begin position="171"/>
        <end position="233"/>
    </location>
</feature>